<name>A0A5J4UN46_9EUKA</name>
<proteinExistence type="predicted"/>
<dbReference type="Proteomes" id="UP000324800">
    <property type="component" value="Unassembled WGS sequence"/>
</dbReference>
<comment type="caution">
    <text evidence="2">The sequence shown here is derived from an EMBL/GenBank/DDBJ whole genome shotgun (WGS) entry which is preliminary data.</text>
</comment>
<accession>A0A5J4UN46</accession>
<dbReference type="AlphaFoldDB" id="A0A5J4UN46"/>
<keyword evidence="1" id="KW-0812">Transmembrane</keyword>
<reference evidence="2 3" key="1">
    <citation type="submission" date="2019-03" db="EMBL/GenBank/DDBJ databases">
        <title>Single cell metagenomics reveals metabolic interactions within the superorganism composed of flagellate Streblomastix strix and complex community of Bacteroidetes bacteria on its surface.</title>
        <authorList>
            <person name="Treitli S.C."/>
            <person name="Kolisko M."/>
            <person name="Husnik F."/>
            <person name="Keeling P."/>
            <person name="Hampl V."/>
        </authorList>
    </citation>
    <scope>NUCLEOTIDE SEQUENCE [LARGE SCALE GENOMIC DNA]</scope>
    <source>
        <strain evidence="2">ST1C</strain>
    </source>
</reference>
<feature type="transmembrane region" description="Helical" evidence="1">
    <location>
        <begin position="49"/>
        <end position="75"/>
    </location>
</feature>
<organism evidence="2 3">
    <name type="scientific">Streblomastix strix</name>
    <dbReference type="NCBI Taxonomy" id="222440"/>
    <lineage>
        <taxon>Eukaryota</taxon>
        <taxon>Metamonada</taxon>
        <taxon>Preaxostyla</taxon>
        <taxon>Oxymonadida</taxon>
        <taxon>Streblomastigidae</taxon>
        <taxon>Streblomastix</taxon>
    </lineage>
</organism>
<protein>
    <submittedName>
        <fullName evidence="2">Uncharacterized protein</fullName>
    </submittedName>
</protein>
<sequence>MIVDWFNGSTSDAKKDSVYFEAYRNQEKFMSGSVTLQHPPNWGKLSTTLLIGIIVGSVVIAASIATIIIIAIVGYKKV</sequence>
<dbReference type="EMBL" id="SNRW01014450">
    <property type="protein sequence ID" value="KAA6371451.1"/>
    <property type="molecule type" value="Genomic_DNA"/>
</dbReference>
<evidence type="ECO:0000313" key="2">
    <source>
        <dbReference type="EMBL" id="KAA6371451.1"/>
    </source>
</evidence>
<keyword evidence="1" id="KW-0472">Membrane</keyword>
<keyword evidence="1" id="KW-1133">Transmembrane helix</keyword>
<evidence type="ECO:0000313" key="3">
    <source>
        <dbReference type="Proteomes" id="UP000324800"/>
    </source>
</evidence>
<evidence type="ECO:0000256" key="1">
    <source>
        <dbReference type="SAM" id="Phobius"/>
    </source>
</evidence>
<gene>
    <name evidence="2" type="ORF">EZS28_033023</name>
</gene>